<evidence type="ECO:0000256" key="10">
    <source>
        <dbReference type="ARBA" id="ARBA00033093"/>
    </source>
</evidence>
<keyword evidence="12" id="KW-0658">Purine biosynthesis</keyword>
<evidence type="ECO:0000256" key="2">
    <source>
        <dbReference type="ARBA" id="ARBA00010280"/>
    </source>
</evidence>
<keyword evidence="6 12" id="KW-0547">Nucleotide-binding</keyword>
<organism evidence="15 16">
    <name type="scientific">Termititenax aidoneus</name>
    <dbReference type="NCBI Taxonomy" id="2218524"/>
    <lineage>
        <taxon>Bacteria</taxon>
        <taxon>Bacillati</taxon>
        <taxon>Candidatus Margulisiibacteriota</taxon>
        <taxon>Candidatus Termititenacia</taxon>
        <taxon>Candidatus Termititenacales</taxon>
        <taxon>Candidatus Termititenacaceae</taxon>
        <taxon>Candidatus Termititenax</taxon>
    </lineage>
</organism>
<dbReference type="PANTHER" id="PTHR10520">
    <property type="entry name" value="TRIFUNCTIONAL PURINE BIOSYNTHETIC PROTEIN ADENOSINE-3-RELATED"/>
    <property type="match status" value="1"/>
</dbReference>
<evidence type="ECO:0000256" key="6">
    <source>
        <dbReference type="ARBA" id="ARBA00022741"/>
    </source>
</evidence>
<comment type="pathway">
    <text evidence="1 12">Purine metabolism; IMP biosynthesis via de novo pathway; 5-amino-1-(5-phospho-D-ribosyl)imidazole from N(2)-formyl-N(1)-(5-phospho-D-ribosyl)glycinamide: step 2/2.</text>
</comment>
<dbReference type="NCBIfam" id="TIGR00878">
    <property type="entry name" value="purM"/>
    <property type="match status" value="1"/>
</dbReference>
<feature type="domain" description="PurM-like N-terminal" evidence="13">
    <location>
        <begin position="59"/>
        <end position="164"/>
    </location>
</feature>
<comment type="subcellular location">
    <subcellularLocation>
        <location evidence="12">Cytoplasm</location>
    </subcellularLocation>
</comment>
<evidence type="ECO:0000313" key="15">
    <source>
        <dbReference type="EMBL" id="GBR73718.1"/>
    </source>
</evidence>
<proteinExistence type="inferred from homology"/>
<dbReference type="CDD" id="cd02196">
    <property type="entry name" value="PurM"/>
    <property type="match status" value="1"/>
</dbReference>
<dbReference type="Pfam" id="PF00586">
    <property type="entry name" value="AIRS"/>
    <property type="match status" value="1"/>
</dbReference>
<sequence>MSDKPHSYKAAGVDVEAGYAVVEKIKKHAASTHISGALGNIGSFACFFQPDLKNFKEPVLVASNDGVGTKVKLAVALNKHDTVGVDLVAMSVNDLICSGATPLFFLDYIAVHKVDPAQVEQIVAGIAEGCRQSNCALIGGETAEMNDMYQPGDYDLAGFAVGIVDKAKILNVEHVRVGDVVVGLPSSGLHSNGYSLARKILGEADYAEMLTPTKIYVQEILGYLKSGVEIHSIANITGGSFYEKLARAIPANVNAVLDPQSWQPPPLFKKIQAAGQIEPKEMYSAFNMGIGMCLIVPPSEAVKIKGRVIGKIVEGNKIVLIEGIG</sequence>
<keyword evidence="12" id="KW-0963">Cytoplasm</keyword>
<dbReference type="EMBL" id="BGZN01000018">
    <property type="protein sequence ID" value="GBR73718.1"/>
    <property type="molecule type" value="Genomic_DNA"/>
</dbReference>
<dbReference type="InterPro" id="IPR016188">
    <property type="entry name" value="PurM-like_N"/>
</dbReference>
<dbReference type="InterPro" id="IPR010918">
    <property type="entry name" value="PurM-like_C_dom"/>
</dbReference>
<evidence type="ECO:0000256" key="5">
    <source>
        <dbReference type="ARBA" id="ARBA00022598"/>
    </source>
</evidence>
<comment type="caution">
    <text evidence="15">The sequence shown here is derived from an EMBL/GenBank/DDBJ whole genome shotgun (WGS) entry which is preliminary data.</text>
</comment>
<evidence type="ECO:0000256" key="12">
    <source>
        <dbReference type="HAMAP-Rule" id="MF_00741"/>
    </source>
</evidence>
<evidence type="ECO:0000259" key="14">
    <source>
        <dbReference type="Pfam" id="PF02769"/>
    </source>
</evidence>
<dbReference type="HAMAP" id="MF_00741">
    <property type="entry name" value="AIRS"/>
    <property type="match status" value="1"/>
</dbReference>
<evidence type="ECO:0000313" key="16">
    <source>
        <dbReference type="Proteomes" id="UP000269352"/>
    </source>
</evidence>
<dbReference type="SUPFAM" id="SSF56042">
    <property type="entry name" value="PurM C-terminal domain-like"/>
    <property type="match status" value="1"/>
</dbReference>
<dbReference type="GO" id="GO:0005829">
    <property type="term" value="C:cytosol"/>
    <property type="evidence" value="ECO:0007669"/>
    <property type="project" value="TreeGrafter"/>
</dbReference>
<dbReference type="FunFam" id="3.30.1330.10:FF:000001">
    <property type="entry name" value="Phosphoribosylformylglycinamidine cyclo-ligase"/>
    <property type="match status" value="1"/>
</dbReference>
<dbReference type="EC" id="6.3.3.1" evidence="3 12"/>
<dbReference type="AlphaFoldDB" id="A0A388TB37"/>
<evidence type="ECO:0000256" key="11">
    <source>
        <dbReference type="ARBA" id="ARBA00049057"/>
    </source>
</evidence>
<evidence type="ECO:0000256" key="7">
    <source>
        <dbReference type="ARBA" id="ARBA00022840"/>
    </source>
</evidence>
<dbReference type="GO" id="GO:0005524">
    <property type="term" value="F:ATP binding"/>
    <property type="evidence" value="ECO:0007669"/>
    <property type="project" value="UniProtKB-KW"/>
</dbReference>
<dbReference type="GO" id="GO:0004641">
    <property type="term" value="F:phosphoribosylformylglycinamidine cyclo-ligase activity"/>
    <property type="evidence" value="ECO:0007669"/>
    <property type="project" value="UniProtKB-UniRule"/>
</dbReference>
<evidence type="ECO:0000256" key="9">
    <source>
        <dbReference type="ARBA" id="ARBA00032931"/>
    </source>
</evidence>
<reference evidence="15 16" key="1">
    <citation type="journal article" date="2019" name="ISME J.">
        <title>Genome analyses of uncultured TG2/ZB3 bacteria in 'Margulisbacteria' specifically attached to ectosymbiotic spirochetes of protists in the termite gut.</title>
        <authorList>
            <person name="Utami Y.D."/>
            <person name="Kuwahara H."/>
            <person name="Igai K."/>
            <person name="Murakami T."/>
            <person name="Sugaya K."/>
            <person name="Morikawa T."/>
            <person name="Nagura Y."/>
            <person name="Yuki M."/>
            <person name="Deevong P."/>
            <person name="Inoue T."/>
            <person name="Kihara K."/>
            <person name="Lo N."/>
            <person name="Yamada A."/>
            <person name="Ohkuma M."/>
            <person name="Hongoh Y."/>
        </authorList>
    </citation>
    <scope>NUCLEOTIDE SEQUENCE [LARGE SCALE GENOMIC DNA]</scope>
    <source>
        <strain evidence="15">NkOx7-01</strain>
    </source>
</reference>
<protein>
    <recommendedName>
        <fullName evidence="4 12">Phosphoribosylformylglycinamidine cyclo-ligase</fullName>
        <ecNumber evidence="3 12">6.3.3.1</ecNumber>
    </recommendedName>
    <alternativeName>
        <fullName evidence="9 12">AIR synthase</fullName>
    </alternativeName>
    <alternativeName>
        <fullName evidence="10 12">AIRS</fullName>
    </alternativeName>
    <alternativeName>
        <fullName evidence="8 12">Phosphoribosyl-aminoimidazole synthetase</fullName>
    </alternativeName>
</protein>
<evidence type="ECO:0000256" key="3">
    <source>
        <dbReference type="ARBA" id="ARBA00013047"/>
    </source>
</evidence>
<dbReference type="Pfam" id="PF02769">
    <property type="entry name" value="AIRS_C"/>
    <property type="match status" value="1"/>
</dbReference>
<feature type="domain" description="PurM-like C-terminal" evidence="14">
    <location>
        <begin position="176"/>
        <end position="320"/>
    </location>
</feature>
<keyword evidence="16" id="KW-1185">Reference proteome</keyword>
<dbReference type="Proteomes" id="UP000269352">
    <property type="component" value="Unassembled WGS sequence"/>
</dbReference>
<dbReference type="GO" id="GO:0046084">
    <property type="term" value="P:adenine biosynthetic process"/>
    <property type="evidence" value="ECO:0007669"/>
    <property type="project" value="TreeGrafter"/>
</dbReference>
<name>A0A388TB37_TERA1</name>
<dbReference type="SUPFAM" id="SSF55326">
    <property type="entry name" value="PurM N-terminal domain-like"/>
    <property type="match status" value="1"/>
</dbReference>
<dbReference type="GO" id="GO:0004637">
    <property type="term" value="F:phosphoribosylamine-glycine ligase activity"/>
    <property type="evidence" value="ECO:0007669"/>
    <property type="project" value="TreeGrafter"/>
</dbReference>
<evidence type="ECO:0000259" key="13">
    <source>
        <dbReference type="Pfam" id="PF00586"/>
    </source>
</evidence>
<dbReference type="InterPro" id="IPR004733">
    <property type="entry name" value="PurM_cligase"/>
</dbReference>
<keyword evidence="7 12" id="KW-0067">ATP-binding</keyword>
<keyword evidence="5 12" id="KW-0436">Ligase</keyword>
<comment type="similarity">
    <text evidence="2 12">Belongs to the AIR synthase family.</text>
</comment>
<gene>
    <name evidence="12 15" type="primary">purM</name>
    <name evidence="15" type="ORF">NO1_1036</name>
</gene>
<comment type="catalytic activity">
    <reaction evidence="11 12">
        <text>2-formamido-N(1)-(5-O-phospho-beta-D-ribosyl)acetamidine + ATP = 5-amino-1-(5-phospho-beta-D-ribosyl)imidazole + ADP + phosphate + H(+)</text>
        <dbReference type="Rhea" id="RHEA:23032"/>
        <dbReference type="ChEBI" id="CHEBI:15378"/>
        <dbReference type="ChEBI" id="CHEBI:30616"/>
        <dbReference type="ChEBI" id="CHEBI:43474"/>
        <dbReference type="ChEBI" id="CHEBI:137981"/>
        <dbReference type="ChEBI" id="CHEBI:147287"/>
        <dbReference type="ChEBI" id="CHEBI:456216"/>
        <dbReference type="EC" id="6.3.3.1"/>
    </reaction>
</comment>
<evidence type="ECO:0000256" key="8">
    <source>
        <dbReference type="ARBA" id="ARBA00031908"/>
    </source>
</evidence>
<dbReference type="PANTHER" id="PTHR10520:SF12">
    <property type="entry name" value="TRIFUNCTIONAL PURINE BIOSYNTHETIC PROTEIN ADENOSINE-3"/>
    <property type="match status" value="1"/>
</dbReference>
<dbReference type="Gene3D" id="3.30.1330.10">
    <property type="entry name" value="PurM-like, N-terminal domain"/>
    <property type="match status" value="1"/>
</dbReference>
<dbReference type="UniPathway" id="UPA00074">
    <property type="reaction ID" value="UER00129"/>
</dbReference>
<dbReference type="GO" id="GO:0006189">
    <property type="term" value="P:'de novo' IMP biosynthetic process"/>
    <property type="evidence" value="ECO:0007669"/>
    <property type="project" value="UniProtKB-UniRule"/>
</dbReference>
<dbReference type="Gene3D" id="3.90.650.10">
    <property type="entry name" value="PurM-like C-terminal domain"/>
    <property type="match status" value="1"/>
</dbReference>
<dbReference type="InterPro" id="IPR036921">
    <property type="entry name" value="PurM-like_N_sf"/>
</dbReference>
<accession>A0A388TB37</accession>
<evidence type="ECO:0000256" key="1">
    <source>
        <dbReference type="ARBA" id="ARBA00004686"/>
    </source>
</evidence>
<dbReference type="InterPro" id="IPR036676">
    <property type="entry name" value="PurM-like_C_sf"/>
</dbReference>
<evidence type="ECO:0000256" key="4">
    <source>
        <dbReference type="ARBA" id="ARBA00020367"/>
    </source>
</evidence>